<name>A0A154NAP3_9SPHN</name>
<evidence type="ECO:0000256" key="4">
    <source>
        <dbReference type="ARBA" id="ARBA00022801"/>
    </source>
</evidence>
<accession>A0A154NAP3</accession>
<gene>
    <name evidence="9" type="ORF">AVM11_00670</name>
</gene>
<keyword evidence="5" id="KW-0862">Zinc</keyword>
<dbReference type="Gene3D" id="2.70.70.10">
    <property type="entry name" value="Glucose Permease (Domain IIA)"/>
    <property type="match status" value="1"/>
</dbReference>
<dbReference type="AlphaFoldDB" id="A0A154NAP3"/>
<keyword evidence="10" id="KW-1185">Reference proteome</keyword>
<evidence type="ECO:0000313" key="10">
    <source>
        <dbReference type="Proteomes" id="UP000078460"/>
    </source>
</evidence>
<evidence type="ECO:0000256" key="6">
    <source>
        <dbReference type="ARBA" id="ARBA00023049"/>
    </source>
</evidence>
<dbReference type="PANTHER" id="PTHR21666">
    <property type="entry name" value="PEPTIDASE-RELATED"/>
    <property type="match status" value="1"/>
</dbReference>
<dbReference type="InterPro" id="IPR050570">
    <property type="entry name" value="Cell_wall_metabolism_enzyme"/>
</dbReference>
<proteinExistence type="predicted"/>
<dbReference type="GO" id="GO:0006508">
    <property type="term" value="P:proteolysis"/>
    <property type="evidence" value="ECO:0007669"/>
    <property type="project" value="UniProtKB-KW"/>
</dbReference>
<dbReference type="Pfam" id="PF01551">
    <property type="entry name" value="Peptidase_M23"/>
    <property type="match status" value="1"/>
</dbReference>
<evidence type="ECO:0000256" key="7">
    <source>
        <dbReference type="SAM" id="MobiDB-lite"/>
    </source>
</evidence>
<keyword evidence="6" id="KW-0482">Metalloprotease</keyword>
<keyword evidence="2" id="KW-0645">Protease</keyword>
<evidence type="ECO:0000259" key="8">
    <source>
        <dbReference type="Pfam" id="PF01551"/>
    </source>
</evidence>
<evidence type="ECO:0000256" key="3">
    <source>
        <dbReference type="ARBA" id="ARBA00022723"/>
    </source>
</evidence>
<reference evidence="9" key="1">
    <citation type="submission" date="2016-03" db="EMBL/GenBank/DDBJ databases">
        <title>Sphingomonas melonis TY, whole genome shotgun sequencing.</title>
        <authorList>
            <person name="Wang H."/>
            <person name="Zhu P."/>
        </authorList>
    </citation>
    <scope>NUCLEOTIDE SEQUENCE [LARGE SCALE GENOMIC DNA]</scope>
    <source>
        <strain evidence="9">TY</strain>
    </source>
</reference>
<comment type="caution">
    <text evidence="9">The sequence shown here is derived from an EMBL/GenBank/DDBJ whole genome shotgun (WGS) entry which is preliminary data.</text>
</comment>
<dbReference type="InterPro" id="IPR016047">
    <property type="entry name" value="M23ase_b-sheet_dom"/>
</dbReference>
<sequence length="199" mass="20787">MTRLGWGILIGLVLLVAAFVAMTRFGTADPSARRATAAVSAPEPAAEAPAPTGQLTVPVAGIARSTIMDSWNDPREGGSRGHHGTDIPAPAGTPVLAAAAGRVEKLFQSGRGGTTLYIRSPDRRWVYYYAHLSGYAPGIAVGQPVRAGQTIAYVGDTGDAGAGNYHLHFGMQRMAAGDRWYQGEDVNPFPMLAGSAPAR</sequence>
<keyword evidence="3" id="KW-0479">Metal-binding</keyword>
<dbReference type="Proteomes" id="UP000078460">
    <property type="component" value="Unassembled WGS sequence"/>
</dbReference>
<evidence type="ECO:0000256" key="2">
    <source>
        <dbReference type="ARBA" id="ARBA00022670"/>
    </source>
</evidence>
<dbReference type="EMBL" id="LQCK02000001">
    <property type="protein sequence ID" value="KZB96695.1"/>
    <property type="molecule type" value="Genomic_DNA"/>
</dbReference>
<evidence type="ECO:0000313" key="9">
    <source>
        <dbReference type="EMBL" id="KZB96695.1"/>
    </source>
</evidence>
<dbReference type="KEGG" id="smy:BJP26_10195"/>
<keyword evidence="4" id="KW-0378">Hydrolase</keyword>
<dbReference type="GO" id="GO:0046872">
    <property type="term" value="F:metal ion binding"/>
    <property type="evidence" value="ECO:0007669"/>
    <property type="project" value="UniProtKB-KW"/>
</dbReference>
<dbReference type="CDD" id="cd12797">
    <property type="entry name" value="M23_peptidase"/>
    <property type="match status" value="1"/>
</dbReference>
<dbReference type="RefSeq" id="WP_017979187.1">
    <property type="nucleotide sequence ID" value="NZ_CP017578.1"/>
</dbReference>
<evidence type="ECO:0000256" key="1">
    <source>
        <dbReference type="ARBA" id="ARBA00001947"/>
    </source>
</evidence>
<dbReference type="OrthoDB" id="9800107at2"/>
<dbReference type="GeneID" id="93798276"/>
<dbReference type="SUPFAM" id="SSF51261">
    <property type="entry name" value="Duplicated hybrid motif"/>
    <property type="match status" value="1"/>
</dbReference>
<dbReference type="GO" id="GO:0004222">
    <property type="term" value="F:metalloendopeptidase activity"/>
    <property type="evidence" value="ECO:0007669"/>
    <property type="project" value="TreeGrafter"/>
</dbReference>
<dbReference type="STRING" id="621456.BJP26_10195"/>
<feature type="region of interest" description="Disordered" evidence="7">
    <location>
        <begin position="70"/>
        <end position="89"/>
    </location>
</feature>
<feature type="domain" description="M23ase beta-sheet core" evidence="8">
    <location>
        <begin position="81"/>
        <end position="186"/>
    </location>
</feature>
<dbReference type="PANTHER" id="PTHR21666:SF288">
    <property type="entry name" value="CELL DIVISION PROTEIN YTFB"/>
    <property type="match status" value="1"/>
</dbReference>
<evidence type="ECO:0000256" key="5">
    <source>
        <dbReference type="ARBA" id="ARBA00022833"/>
    </source>
</evidence>
<organism evidence="9 10">
    <name type="scientific">Sphingomonas melonis TY</name>
    <dbReference type="NCBI Taxonomy" id="621456"/>
    <lineage>
        <taxon>Bacteria</taxon>
        <taxon>Pseudomonadati</taxon>
        <taxon>Pseudomonadota</taxon>
        <taxon>Alphaproteobacteria</taxon>
        <taxon>Sphingomonadales</taxon>
        <taxon>Sphingomonadaceae</taxon>
        <taxon>Sphingomonas</taxon>
    </lineage>
</organism>
<dbReference type="InterPro" id="IPR011055">
    <property type="entry name" value="Dup_hybrid_motif"/>
</dbReference>
<comment type="cofactor">
    <cofactor evidence="1">
        <name>Zn(2+)</name>
        <dbReference type="ChEBI" id="CHEBI:29105"/>
    </cofactor>
</comment>
<feature type="compositionally biased region" description="Basic and acidic residues" evidence="7">
    <location>
        <begin position="72"/>
        <end position="85"/>
    </location>
</feature>
<protein>
    <submittedName>
        <fullName evidence="9">Peptidase M23</fullName>
    </submittedName>
</protein>